<evidence type="ECO:0000256" key="3">
    <source>
        <dbReference type="ARBA" id="ARBA00022448"/>
    </source>
</evidence>
<evidence type="ECO:0000256" key="6">
    <source>
        <dbReference type="ARBA" id="ARBA00023136"/>
    </source>
</evidence>
<comment type="caution">
    <text evidence="9">The sequence shown here is derived from an EMBL/GenBank/DDBJ whole genome shotgun (WGS) entry which is preliminary data.</text>
</comment>
<comment type="similarity">
    <text evidence="2">Belongs to the outer membrane factor (OMF) (TC 1.B.17) family.</text>
</comment>
<dbReference type="InterPro" id="IPR051906">
    <property type="entry name" value="TolC-like"/>
</dbReference>
<evidence type="ECO:0000256" key="2">
    <source>
        <dbReference type="ARBA" id="ARBA00007613"/>
    </source>
</evidence>
<sequence>MRRAEGTSNDGGRISRGDVMTSGPAQKRVVGGCVRRLRASLFCLAALGAQDAGADTLKSALASAYANNPDLEEQRVIARIRDEDVSKAAAGHRPRANVSLSAGPQKSSVRQPGGRDQLRNRLYTDDNNFGYPRSGTLNLSLTVFDGWRSDNSMRQAEAGVLAARATLLAAEQEVLLRGVTVYMDVLRDTAVLGLRRHNRAVLAEQLRVAHDRAEMGMATPADVAQAEAALAQAASDHAATREALRASVAEYSEVIGRAPNRLEPAQGCERELPGSVEGAVQRAVLAHPQVVASLHSVDMATMAVKVAEGALMPSFSVGGQVYQQYDSYLGYPGTRQFSAQVTGTLNVPLYDGGAEYSAVRQAKQQLGQAHAHVAAQRSAIRAKLAMSFSRLAAAKAAMRYGGTLVRSTETALAQIRNEAELGQRTLLDVLNAQQALFDARVKMVSAQHDRVVAACSALAAIGGLSADGLSLDVERYDPAKNLERVRDLWVGMDTPDGR</sequence>
<dbReference type="EMBL" id="PUIV01000041">
    <property type="protein sequence ID" value="PWB92640.1"/>
    <property type="molecule type" value="Genomic_DNA"/>
</dbReference>
<accession>A0A2U1SM13</accession>
<evidence type="ECO:0000256" key="8">
    <source>
        <dbReference type="SAM" id="MobiDB-lite"/>
    </source>
</evidence>
<dbReference type="PANTHER" id="PTHR30026">
    <property type="entry name" value="OUTER MEMBRANE PROTEIN TOLC"/>
    <property type="match status" value="1"/>
</dbReference>
<proteinExistence type="inferred from homology"/>
<comment type="subcellular location">
    <subcellularLocation>
        <location evidence="1">Cell outer membrane</location>
    </subcellularLocation>
</comment>
<dbReference type="SUPFAM" id="SSF56954">
    <property type="entry name" value="Outer membrane efflux proteins (OEP)"/>
    <property type="match status" value="1"/>
</dbReference>
<evidence type="ECO:0000256" key="1">
    <source>
        <dbReference type="ARBA" id="ARBA00004442"/>
    </source>
</evidence>
<name>A0A2U1SM13_METSR</name>
<evidence type="ECO:0000256" key="7">
    <source>
        <dbReference type="ARBA" id="ARBA00023237"/>
    </source>
</evidence>
<evidence type="ECO:0000256" key="5">
    <source>
        <dbReference type="ARBA" id="ARBA00022692"/>
    </source>
</evidence>
<organism evidence="9 10">
    <name type="scientific">Methylosinus sporium</name>
    <dbReference type="NCBI Taxonomy" id="428"/>
    <lineage>
        <taxon>Bacteria</taxon>
        <taxon>Pseudomonadati</taxon>
        <taxon>Pseudomonadota</taxon>
        <taxon>Alphaproteobacteria</taxon>
        <taxon>Hyphomicrobiales</taxon>
        <taxon>Methylocystaceae</taxon>
        <taxon>Methylosinus</taxon>
    </lineage>
</organism>
<dbReference type="GO" id="GO:0015562">
    <property type="term" value="F:efflux transmembrane transporter activity"/>
    <property type="evidence" value="ECO:0007669"/>
    <property type="project" value="InterPro"/>
</dbReference>
<dbReference type="NCBIfam" id="TIGR01844">
    <property type="entry name" value="type_I_sec_TolC"/>
    <property type="match status" value="1"/>
</dbReference>
<keyword evidence="4" id="KW-1134">Transmembrane beta strand</keyword>
<dbReference type="AlphaFoldDB" id="A0A2U1SM13"/>
<keyword evidence="5" id="KW-0812">Transmembrane</keyword>
<keyword evidence="10" id="KW-1185">Reference proteome</keyword>
<dbReference type="GO" id="GO:1990281">
    <property type="term" value="C:efflux pump complex"/>
    <property type="evidence" value="ECO:0007669"/>
    <property type="project" value="TreeGrafter"/>
</dbReference>
<dbReference type="GO" id="GO:0009279">
    <property type="term" value="C:cell outer membrane"/>
    <property type="evidence" value="ECO:0007669"/>
    <property type="project" value="UniProtKB-SubCell"/>
</dbReference>
<keyword evidence="7" id="KW-0998">Cell outer membrane</keyword>
<dbReference type="InterPro" id="IPR010130">
    <property type="entry name" value="T1SS_OMP_TolC"/>
</dbReference>
<evidence type="ECO:0000256" key="4">
    <source>
        <dbReference type="ARBA" id="ARBA00022452"/>
    </source>
</evidence>
<dbReference type="InterPro" id="IPR003423">
    <property type="entry name" value="OMP_efflux"/>
</dbReference>
<keyword evidence="3" id="KW-0813">Transport</keyword>
<dbReference type="GO" id="GO:0015288">
    <property type="term" value="F:porin activity"/>
    <property type="evidence" value="ECO:0007669"/>
    <property type="project" value="TreeGrafter"/>
</dbReference>
<keyword evidence="6" id="KW-0472">Membrane</keyword>
<protein>
    <submittedName>
        <fullName evidence="9">Channel protein TolC</fullName>
    </submittedName>
</protein>
<dbReference type="Proteomes" id="UP000245137">
    <property type="component" value="Unassembled WGS sequence"/>
</dbReference>
<evidence type="ECO:0000313" key="9">
    <source>
        <dbReference type="EMBL" id="PWB92640.1"/>
    </source>
</evidence>
<dbReference type="Gene3D" id="1.20.1600.10">
    <property type="entry name" value="Outer membrane efflux proteins (OEP)"/>
    <property type="match status" value="1"/>
</dbReference>
<dbReference type="OrthoDB" id="9789368at2"/>
<feature type="region of interest" description="Disordered" evidence="8">
    <location>
        <begin position="1"/>
        <end position="23"/>
    </location>
</feature>
<feature type="compositionally biased region" description="Polar residues" evidence="8">
    <location>
        <begin position="1"/>
        <end position="10"/>
    </location>
</feature>
<feature type="compositionally biased region" description="Polar residues" evidence="8">
    <location>
        <begin position="98"/>
        <end position="110"/>
    </location>
</feature>
<feature type="region of interest" description="Disordered" evidence="8">
    <location>
        <begin position="87"/>
        <end position="125"/>
    </location>
</feature>
<dbReference type="PANTHER" id="PTHR30026:SF22">
    <property type="entry name" value="OUTER MEMBRANE EFFLUX PROTEIN"/>
    <property type="match status" value="1"/>
</dbReference>
<evidence type="ECO:0000313" key="10">
    <source>
        <dbReference type="Proteomes" id="UP000245137"/>
    </source>
</evidence>
<gene>
    <name evidence="9" type="ORF">C5689_17115</name>
</gene>
<reference evidence="9 10" key="1">
    <citation type="journal article" date="2018" name="Appl. Microbiol. Biotechnol.">
        <title>Co-cultivation of the strictly anaerobic methanogen Methanosarcina barkeri with aerobic methanotrophs in an oxygen-limited membrane bioreactor.</title>
        <authorList>
            <person name="In 't Zandt M.H."/>
            <person name="van den Bosch T.J.M."/>
            <person name="Rijkers R."/>
            <person name="van Kessel M.A.H.J."/>
            <person name="Jetten M.S.M."/>
            <person name="Welte C.U."/>
        </authorList>
    </citation>
    <scope>NUCLEOTIDE SEQUENCE [LARGE SCALE GENOMIC DNA]</scope>
    <source>
        <strain evidence="9 10">DSM 17706</strain>
    </source>
</reference>
<dbReference type="Pfam" id="PF02321">
    <property type="entry name" value="OEP"/>
    <property type="match status" value="2"/>
</dbReference>